<evidence type="ECO:0000256" key="2">
    <source>
        <dbReference type="ARBA" id="ARBA00022573"/>
    </source>
</evidence>
<comment type="caution">
    <text evidence="4">The sequence shown here is derived from an EMBL/GenBank/DDBJ whole genome shotgun (WGS) entry which is preliminary data.</text>
</comment>
<dbReference type="EMBL" id="JHEH01000046">
    <property type="protein sequence ID" value="KEP68092.1"/>
    <property type="molecule type" value="Genomic_DNA"/>
</dbReference>
<evidence type="ECO:0000256" key="3">
    <source>
        <dbReference type="ARBA" id="ARBA00023002"/>
    </source>
</evidence>
<name>A0A074U075_9RHOB</name>
<keyword evidence="3" id="KW-0560">Oxidoreductase</keyword>
<dbReference type="Pfam" id="PF02571">
    <property type="entry name" value="CbiJ"/>
    <property type="match status" value="1"/>
</dbReference>
<dbReference type="eggNOG" id="COG2099">
    <property type="taxonomic scope" value="Bacteria"/>
</dbReference>
<dbReference type="PROSITE" id="PS51014">
    <property type="entry name" value="COBK_CBIJ"/>
    <property type="match status" value="1"/>
</dbReference>
<accession>A0A074U075</accession>
<protein>
    <submittedName>
        <fullName evidence="4">Cobalt-precorrin-6X reductase</fullName>
    </submittedName>
</protein>
<sequence length="251" mass="26911">MARILLLGGTSEASELARALALRGDDAVFSYAGRTETPKAQPLPMRVGGFGGIAGLQRYLHAEAITHVIDATHPFAAQMSQNAVAACAKAGVALCAYERPAWRAEAGDRWTHTRDLEAACVALPRNPARVFLATGRQTLGIFAQRPEHFYLLRLVDPPQDPLPLPRAEAVIARGPFTESADLDLLREHRIDLVVAKNAGGSGAYSKMAAARALGLPVIVIDRPKLPARRICGSVQEVLGWLDHGASTERGE</sequence>
<dbReference type="PANTHER" id="PTHR36925:SF1">
    <property type="entry name" value="COBALT-PRECORRIN-6A REDUCTASE"/>
    <property type="match status" value="1"/>
</dbReference>
<evidence type="ECO:0000313" key="4">
    <source>
        <dbReference type="EMBL" id="KEP68092.1"/>
    </source>
</evidence>
<reference evidence="4 5" key="1">
    <citation type="submission" date="2014-03" db="EMBL/GenBank/DDBJ databases">
        <title>The draft genome sequence of Thioclava dalianensis DLFJ1-1.</title>
        <authorList>
            <person name="Lai Q."/>
            <person name="Shao Z."/>
        </authorList>
    </citation>
    <scope>NUCLEOTIDE SEQUENCE [LARGE SCALE GENOMIC DNA]</scope>
    <source>
        <strain evidence="4 5">DLFJ1-1</strain>
    </source>
</reference>
<dbReference type="STRING" id="1185766.SAMN05216224_10524"/>
<dbReference type="GO" id="GO:0009236">
    <property type="term" value="P:cobalamin biosynthetic process"/>
    <property type="evidence" value="ECO:0007669"/>
    <property type="project" value="UniProtKB-UniPathway"/>
</dbReference>
<dbReference type="OrthoDB" id="5183775at2"/>
<dbReference type="NCBIfam" id="NF005968">
    <property type="entry name" value="PRK08057.1-2"/>
    <property type="match status" value="1"/>
</dbReference>
<gene>
    <name evidence="4" type="ORF">DL1_14905</name>
</gene>
<dbReference type="GO" id="GO:0016994">
    <property type="term" value="F:precorrin-6A reductase activity"/>
    <property type="evidence" value="ECO:0007669"/>
    <property type="project" value="InterPro"/>
</dbReference>
<organism evidence="4 5">
    <name type="scientific">Thioclava dalianensis</name>
    <dbReference type="NCBI Taxonomy" id="1185766"/>
    <lineage>
        <taxon>Bacteria</taxon>
        <taxon>Pseudomonadati</taxon>
        <taxon>Pseudomonadota</taxon>
        <taxon>Alphaproteobacteria</taxon>
        <taxon>Rhodobacterales</taxon>
        <taxon>Paracoccaceae</taxon>
        <taxon>Thioclava</taxon>
    </lineage>
</organism>
<dbReference type="RefSeq" id="WP_038069393.1">
    <property type="nucleotide sequence ID" value="NZ_FOVB01000005.1"/>
</dbReference>
<evidence type="ECO:0000256" key="1">
    <source>
        <dbReference type="ARBA" id="ARBA00004953"/>
    </source>
</evidence>
<dbReference type="AlphaFoldDB" id="A0A074U075"/>
<dbReference type="InterPro" id="IPR003723">
    <property type="entry name" value="Precorrin-6x_reduct"/>
</dbReference>
<comment type="pathway">
    <text evidence="1">Cofactor biosynthesis; adenosylcobalamin biosynthesis.</text>
</comment>
<evidence type="ECO:0000313" key="5">
    <source>
        <dbReference type="Proteomes" id="UP000027725"/>
    </source>
</evidence>
<dbReference type="PANTHER" id="PTHR36925">
    <property type="entry name" value="COBALT-PRECORRIN-6A REDUCTASE"/>
    <property type="match status" value="1"/>
</dbReference>
<keyword evidence="5" id="KW-1185">Reference proteome</keyword>
<dbReference type="Proteomes" id="UP000027725">
    <property type="component" value="Unassembled WGS sequence"/>
</dbReference>
<dbReference type="UniPathway" id="UPA00148"/>
<proteinExistence type="predicted"/>
<keyword evidence="2" id="KW-0169">Cobalamin biosynthesis</keyword>
<dbReference type="NCBIfam" id="TIGR00715">
    <property type="entry name" value="precor6x_red"/>
    <property type="match status" value="1"/>
</dbReference>